<keyword evidence="1" id="KW-0472">Membrane</keyword>
<dbReference type="GeneID" id="30680088"/>
<gene>
    <name evidence="2" type="ORF">EYM_03475</name>
</gene>
<dbReference type="STRING" id="940295.EYM_03475"/>
<dbReference type="Proteomes" id="UP000060778">
    <property type="component" value="Chromosome"/>
</dbReference>
<keyword evidence="1" id="KW-0812">Transmembrane</keyword>
<organism evidence="2 3">
    <name type="scientific">Ignicoccus islandicus DSM 13165</name>
    <dbReference type="NCBI Taxonomy" id="940295"/>
    <lineage>
        <taxon>Archaea</taxon>
        <taxon>Thermoproteota</taxon>
        <taxon>Thermoprotei</taxon>
        <taxon>Desulfurococcales</taxon>
        <taxon>Desulfurococcaceae</taxon>
        <taxon>Ignicoccus</taxon>
    </lineage>
</organism>
<name>A0A0U3FQ41_9CREN</name>
<accession>A0A0U3FQ41</accession>
<feature type="transmembrane region" description="Helical" evidence="1">
    <location>
        <begin position="6"/>
        <end position="26"/>
    </location>
</feature>
<dbReference type="AlphaFoldDB" id="A0A0U3FQ41"/>
<keyword evidence="3" id="KW-1185">Reference proteome</keyword>
<evidence type="ECO:0000256" key="1">
    <source>
        <dbReference type="SAM" id="Phobius"/>
    </source>
</evidence>
<protein>
    <submittedName>
        <fullName evidence="2">Uncharacterized protein</fullName>
    </submittedName>
</protein>
<reference evidence="2 3" key="1">
    <citation type="submission" date="2013-11" db="EMBL/GenBank/DDBJ databases">
        <title>Comparative genomics of Ignicoccus.</title>
        <authorList>
            <person name="Podar M."/>
        </authorList>
    </citation>
    <scope>NUCLEOTIDE SEQUENCE [LARGE SCALE GENOMIC DNA]</scope>
    <source>
        <strain evidence="2 3">DSM 13165</strain>
    </source>
</reference>
<sequence>MDLWKPLVVAELLYLYATAPILEIILENKLRRKDLFALTFATGSLLPLYAYASTMPIWLIPIIMSHLMVALMVKEEGWEFLFSPYPYLLGASLMSLIYIRSVVVR</sequence>
<evidence type="ECO:0000313" key="3">
    <source>
        <dbReference type="Proteomes" id="UP000060778"/>
    </source>
</evidence>
<feature type="transmembrane region" description="Helical" evidence="1">
    <location>
        <begin position="35"/>
        <end position="51"/>
    </location>
</feature>
<keyword evidence="1" id="KW-1133">Transmembrane helix</keyword>
<dbReference type="KEGG" id="iis:EYM_03475"/>
<dbReference type="RefSeq" id="WP_075049674.1">
    <property type="nucleotide sequence ID" value="NZ_CP006867.1"/>
</dbReference>
<feature type="transmembrane region" description="Helical" evidence="1">
    <location>
        <begin position="85"/>
        <end position="103"/>
    </location>
</feature>
<evidence type="ECO:0000313" key="2">
    <source>
        <dbReference type="EMBL" id="ALU12415.1"/>
    </source>
</evidence>
<proteinExistence type="predicted"/>
<dbReference type="EMBL" id="CP006867">
    <property type="protein sequence ID" value="ALU12415.1"/>
    <property type="molecule type" value="Genomic_DNA"/>
</dbReference>